<keyword evidence="3" id="KW-0378">Hydrolase</keyword>
<keyword evidence="2" id="KW-0547">Nucleotide-binding</keyword>
<comment type="subcellular location">
    <subcellularLocation>
        <location evidence="1">Membrane</location>
    </subcellularLocation>
</comment>
<keyword evidence="5" id="KW-0472">Membrane</keyword>
<sequence>MKKDNYILSVIDEITEVLQKNEYVRERYYNDVAWLKEKAKFIKKNIVRIAIMGITSSGKSTLVNALLQEKLLPVAIKPSSSIIITCSKGSLRQATVYFNDKNPMVLKDNELNEENIGRYCDESKNPNNELQVAQIDITTPLFMLDENIHIIDSPGLDACDLEIHEKVTMEILLPTIDICLFLTTVKANSDEINSEKMRIVNRRGKQIILVQNMIDSVEEKIGKNGIVEESKLDILKKHKKRGENLLKSAIYQCNSNDRVSTKEKNNIAAENFEVVQISALNALKGIINKDEEIYRKSNFNEFIHGIEKCVSKLAPKINRERGISLISKIESIIKTDREIIDEKNGKINESSDIVTKKDIDDAFRNFKKLKEEVTLKIESIDGILYECINDIKNSKEYNLKAYEKIINRINREKELIEEEILLTVKACEYKKNILYKKLNMDVIYSYALPSMDYESVKVMHKYKEKTEMIKKQGVFNKGKRIFSNVFDKSWGYEEKVLDEKIIDKSATIKKLENVCDVNRVKYVSILREWTKQYTRSINVFYNEVSKREKELTDKKNQDIEIYKIKQIFNDLEKIRNELILRKNPTNEELELAATLNETKSLNTLNNNESFKTVSAIIDKSSYNVYKIINDICEKNYRFIGRYMNDLSNNILKDNSTDLFWTWDEETAVRFIARISGIYLSNEQINELKEFGIFKYKNINVVYENNINKIKLYEKLKTIYGESYNMYVIFNGIQIANSEKYIINNVNLREFLEYNSVIVNLVVDSYKEFFSGRNIKELLVEVEMLKRKLIKKFNKDKIGKVLINSKNPIYNMALIECQSRSNFVLSTYKDIKENLMRNMLSRGAEEKETIEEILSFFLENGQNVEENHGR</sequence>
<evidence type="ECO:0000256" key="5">
    <source>
        <dbReference type="ARBA" id="ARBA00023136"/>
    </source>
</evidence>
<accession>A0A2S7FCS6</accession>
<dbReference type="SUPFAM" id="SSF52540">
    <property type="entry name" value="P-loop containing nucleoside triphosphate hydrolases"/>
    <property type="match status" value="1"/>
</dbReference>
<protein>
    <submittedName>
        <fullName evidence="8">Dynamin family protein</fullName>
    </submittedName>
</protein>
<reference evidence="8 9" key="1">
    <citation type="submission" date="2016-01" db="EMBL/GenBank/DDBJ databases">
        <title>Characterization of the Clostridium difficile lineages that are prevalent in Hong Kong and China.</title>
        <authorList>
            <person name="Kwok J.S.-L."/>
            <person name="Lam W.-Y."/>
            <person name="Ip M."/>
            <person name="Chan T.-F."/>
            <person name="Hawkey P.M."/>
            <person name="Tsui S.K.-W."/>
        </authorList>
    </citation>
    <scope>NUCLEOTIDE SEQUENCE [LARGE SCALE GENOMIC DNA]</scope>
    <source>
        <strain evidence="8 9">300064</strain>
    </source>
</reference>
<dbReference type="RefSeq" id="WP_104675589.1">
    <property type="nucleotide sequence ID" value="NZ_LRDH01000096.1"/>
</dbReference>
<evidence type="ECO:0000256" key="4">
    <source>
        <dbReference type="ARBA" id="ARBA00023134"/>
    </source>
</evidence>
<dbReference type="GO" id="GO:0016020">
    <property type="term" value="C:membrane"/>
    <property type="evidence" value="ECO:0007669"/>
    <property type="project" value="UniProtKB-SubCell"/>
</dbReference>
<evidence type="ECO:0000259" key="7">
    <source>
        <dbReference type="Pfam" id="PF00350"/>
    </source>
</evidence>
<evidence type="ECO:0000313" key="9">
    <source>
        <dbReference type="Proteomes" id="UP000238081"/>
    </source>
</evidence>
<keyword evidence="6" id="KW-0175">Coiled coil</keyword>
<evidence type="ECO:0000313" key="8">
    <source>
        <dbReference type="EMBL" id="PPV15927.1"/>
    </source>
</evidence>
<evidence type="ECO:0000256" key="1">
    <source>
        <dbReference type="ARBA" id="ARBA00004370"/>
    </source>
</evidence>
<feature type="coiled-coil region" evidence="6">
    <location>
        <begin position="392"/>
        <end position="419"/>
    </location>
</feature>
<dbReference type="GO" id="GO:0008053">
    <property type="term" value="P:mitochondrial fusion"/>
    <property type="evidence" value="ECO:0007669"/>
    <property type="project" value="TreeGrafter"/>
</dbReference>
<dbReference type="Pfam" id="PF00350">
    <property type="entry name" value="Dynamin_N"/>
    <property type="match status" value="1"/>
</dbReference>
<name>A0A2S7FCS6_CLOBU</name>
<feature type="domain" description="Dynamin N-terminal" evidence="7">
    <location>
        <begin position="49"/>
        <end position="201"/>
    </location>
</feature>
<dbReference type="AlphaFoldDB" id="A0A2S7FCS6"/>
<keyword evidence="4" id="KW-0342">GTP-binding</keyword>
<evidence type="ECO:0000256" key="2">
    <source>
        <dbReference type="ARBA" id="ARBA00022741"/>
    </source>
</evidence>
<organism evidence="8 9">
    <name type="scientific">Clostridium butyricum</name>
    <dbReference type="NCBI Taxonomy" id="1492"/>
    <lineage>
        <taxon>Bacteria</taxon>
        <taxon>Bacillati</taxon>
        <taxon>Bacillota</taxon>
        <taxon>Clostridia</taxon>
        <taxon>Eubacteriales</taxon>
        <taxon>Clostridiaceae</taxon>
        <taxon>Clostridium</taxon>
    </lineage>
</organism>
<dbReference type="Gene3D" id="3.40.50.300">
    <property type="entry name" value="P-loop containing nucleotide triphosphate hydrolases"/>
    <property type="match status" value="1"/>
</dbReference>
<dbReference type="InterPro" id="IPR027417">
    <property type="entry name" value="P-loop_NTPase"/>
</dbReference>
<dbReference type="PANTHER" id="PTHR10465:SF0">
    <property type="entry name" value="SARCALUMENIN"/>
    <property type="match status" value="1"/>
</dbReference>
<proteinExistence type="predicted"/>
<evidence type="ECO:0000256" key="6">
    <source>
        <dbReference type="SAM" id="Coils"/>
    </source>
</evidence>
<dbReference type="GO" id="GO:0005525">
    <property type="term" value="F:GTP binding"/>
    <property type="evidence" value="ECO:0007669"/>
    <property type="project" value="UniProtKB-KW"/>
</dbReference>
<dbReference type="Proteomes" id="UP000238081">
    <property type="component" value="Unassembled WGS sequence"/>
</dbReference>
<dbReference type="InterPro" id="IPR027094">
    <property type="entry name" value="Mitofusin_fam"/>
</dbReference>
<dbReference type="EMBL" id="LRDH01000096">
    <property type="protein sequence ID" value="PPV15927.1"/>
    <property type="molecule type" value="Genomic_DNA"/>
</dbReference>
<dbReference type="GO" id="GO:0003924">
    <property type="term" value="F:GTPase activity"/>
    <property type="evidence" value="ECO:0007669"/>
    <property type="project" value="InterPro"/>
</dbReference>
<comment type="caution">
    <text evidence="8">The sequence shown here is derived from an EMBL/GenBank/DDBJ whole genome shotgun (WGS) entry which is preliminary data.</text>
</comment>
<dbReference type="PANTHER" id="PTHR10465">
    <property type="entry name" value="TRANSMEMBRANE GTPASE FZO1"/>
    <property type="match status" value="1"/>
</dbReference>
<gene>
    <name evidence="8" type="ORF">AWN73_02250</name>
</gene>
<dbReference type="InterPro" id="IPR045063">
    <property type="entry name" value="Dynamin_N"/>
</dbReference>
<evidence type="ECO:0000256" key="3">
    <source>
        <dbReference type="ARBA" id="ARBA00022801"/>
    </source>
</evidence>